<reference evidence="3" key="2">
    <citation type="submission" date="2015-01" db="EMBL/GenBank/DDBJ databases">
        <title>Evolutionary Origins and Diversification of the Mycorrhizal Mutualists.</title>
        <authorList>
            <consortium name="DOE Joint Genome Institute"/>
            <consortium name="Mycorrhizal Genomics Consortium"/>
            <person name="Kohler A."/>
            <person name="Kuo A."/>
            <person name="Nagy L.G."/>
            <person name="Floudas D."/>
            <person name="Copeland A."/>
            <person name="Barry K.W."/>
            <person name="Cichocki N."/>
            <person name="Veneault-Fourrey C."/>
            <person name="LaButti K."/>
            <person name="Lindquist E.A."/>
            <person name="Lipzen A."/>
            <person name="Lundell T."/>
            <person name="Morin E."/>
            <person name="Murat C."/>
            <person name="Riley R."/>
            <person name="Ohm R."/>
            <person name="Sun H."/>
            <person name="Tunlid A."/>
            <person name="Henrissat B."/>
            <person name="Grigoriev I.V."/>
            <person name="Hibbett D.S."/>
            <person name="Martin F."/>
        </authorList>
    </citation>
    <scope>NUCLEOTIDE SEQUENCE [LARGE SCALE GENOMIC DNA]</scope>
    <source>
        <strain evidence="3">441</strain>
    </source>
</reference>
<dbReference type="HOGENOM" id="CLU_2705764_0_0_1"/>
<evidence type="ECO:0000313" key="2">
    <source>
        <dbReference type="EMBL" id="KIK17060.1"/>
    </source>
</evidence>
<accession>A0A0C9XX62</accession>
<protein>
    <submittedName>
        <fullName evidence="2">Uncharacterized protein</fullName>
    </submittedName>
</protein>
<feature type="region of interest" description="Disordered" evidence="1">
    <location>
        <begin position="1"/>
        <end position="25"/>
    </location>
</feature>
<evidence type="ECO:0000313" key="3">
    <source>
        <dbReference type="Proteomes" id="UP000054018"/>
    </source>
</evidence>
<name>A0A0C9XX62_9AGAM</name>
<keyword evidence="3" id="KW-1185">Reference proteome</keyword>
<feature type="compositionally biased region" description="Basic and acidic residues" evidence="1">
    <location>
        <begin position="1"/>
        <end position="12"/>
    </location>
</feature>
<gene>
    <name evidence="2" type="ORF">PISMIDRAFT_685706</name>
</gene>
<dbReference type="Proteomes" id="UP000054018">
    <property type="component" value="Unassembled WGS sequence"/>
</dbReference>
<organism evidence="2 3">
    <name type="scientific">Pisolithus microcarpus 441</name>
    <dbReference type="NCBI Taxonomy" id="765257"/>
    <lineage>
        <taxon>Eukaryota</taxon>
        <taxon>Fungi</taxon>
        <taxon>Dikarya</taxon>
        <taxon>Basidiomycota</taxon>
        <taxon>Agaricomycotina</taxon>
        <taxon>Agaricomycetes</taxon>
        <taxon>Agaricomycetidae</taxon>
        <taxon>Boletales</taxon>
        <taxon>Sclerodermatineae</taxon>
        <taxon>Pisolithaceae</taxon>
        <taxon>Pisolithus</taxon>
    </lineage>
</organism>
<proteinExistence type="predicted"/>
<reference evidence="2 3" key="1">
    <citation type="submission" date="2014-04" db="EMBL/GenBank/DDBJ databases">
        <authorList>
            <consortium name="DOE Joint Genome Institute"/>
            <person name="Kuo A."/>
            <person name="Kohler A."/>
            <person name="Costa M.D."/>
            <person name="Nagy L.G."/>
            <person name="Floudas D."/>
            <person name="Copeland A."/>
            <person name="Barry K.W."/>
            <person name="Cichocki N."/>
            <person name="Veneault-Fourrey C."/>
            <person name="LaButti K."/>
            <person name="Lindquist E.A."/>
            <person name="Lipzen A."/>
            <person name="Lundell T."/>
            <person name="Morin E."/>
            <person name="Murat C."/>
            <person name="Sun H."/>
            <person name="Tunlid A."/>
            <person name="Henrissat B."/>
            <person name="Grigoriev I.V."/>
            <person name="Hibbett D.S."/>
            <person name="Martin F."/>
            <person name="Nordberg H.P."/>
            <person name="Cantor M.N."/>
            <person name="Hua S.X."/>
        </authorList>
    </citation>
    <scope>NUCLEOTIDE SEQUENCE [LARGE SCALE GENOMIC DNA]</scope>
    <source>
        <strain evidence="2 3">441</strain>
    </source>
</reference>
<dbReference type="EMBL" id="KN833839">
    <property type="protein sequence ID" value="KIK17060.1"/>
    <property type="molecule type" value="Genomic_DNA"/>
</dbReference>
<evidence type="ECO:0000256" key="1">
    <source>
        <dbReference type="SAM" id="MobiDB-lite"/>
    </source>
</evidence>
<sequence length="73" mass="8303">MRWSNRVDDTTRKVNQGKRPMGAVTNGQIKSNVLPENGQWVNDTAYPVVIRPRHCTRPGEQAREDARPRGAVY</sequence>
<dbReference type="AlphaFoldDB" id="A0A0C9XX62"/>